<keyword evidence="6 9" id="KW-0408">Iron</keyword>
<dbReference type="AlphaFoldDB" id="A0A1M6TQU6"/>
<keyword evidence="7 9" id="KW-0411">Iron-sulfur</keyword>
<dbReference type="PANTHER" id="PTHR42961">
    <property type="entry name" value="IRON-SULFUR PROTEIN NUBPL"/>
    <property type="match status" value="1"/>
</dbReference>
<dbReference type="Proteomes" id="UP000184497">
    <property type="component" value="Unassembled WGS sequence"/>
</dbReference>
<dbReference type="InterPro" id="IPR002744">
    <property type="entry name" value="MIP18-like"/>
</dbReference>
<feature type="domain" description="MIP18 family-like" evidence="10">
    <location>
        <begin position="6"/>
        <end position="78"/>
    </location>
</feature>
<evidence type="ECO:0000256" key="5">
    <source>
        <dbReference type="ARBA" id="ARBA00022840"/>
    </source>
</evidence>
<dbReference type="GO" id="GO:0046872">
    <property type="term" value="F:metal ion binding"/>
    <property type="evidence" value="ECO:0007669"/>
    <property type="project" value="UniProtKB-KW"/>
</dbReference>
<reference evidence="12" key="1">
    <citation type="submission" date="2016-11" db="EMBL/GenBank/DDBJ databases">
        <authorList>
            <person name="Varghese N."/>
            <person name="Submissions S."/>
        </authorList>
    </citation>
    <scope>NUCLEOTIDE SEQUENCE [LARGE SCALE GENOMIC DNA]</scope>
    <source>
        <strain evidence="12">CGMCC 1.10835</strain>
    </source>
</reference>
<dbReference type="InterPro" id="IPR019591">
    <property type="entry name" value="Mrp/NBP35_ATP-bd"/>
</dbReference>
<comment type="similarity">
    <text evidence="1">In the N-terminal section; belongs to the MIP18 family.</text>
</comment>
<dbReference type="SUPFAM" id="SSF52540">
    <property type="entry name" value="P-loop containing nucleoside triphosphate hydrolases"/>
    <property type="match status" value="1"/>
</dbReference>
<protein>
    <recommendedName>
        <fullName evidence="9">Iron-sulfur cluster carrier protein</fullName>
    </recommendedName>
</protein>
<comment type="subunit">
    <text evidence="9">Homodimer.</text>
</comment>
<dbReference type="InterPro" id="IPR033756">
    <property type="entry name" value="YlxH/NBP35"/>
</dbReference>
<accession>A0A1M6TQU6</accession>
<evidence type="ECO:0000256" key="9">
    <source>
        <dbReference type="HAMAP-Rule" id="MF_02040"/>
    </source>
</evidence>
<dbReference type="GO" id="GO:0005829">
    <property type="term" value="C:cytosol"/>
    <property type="evidence" value="ECO:0007669"/>
    <property type="project" value="TreeGrafter"/>
</dbReference>
<dbReference type="NCBIfam" id="NF008669">
    <property type="entry name" value="PRK11670.1"/>
    <property type="match status" value="1"/>
</dbReference>
<dbReference type="GO" id="GO:0016226">
    <property type="term" value="P:iron-sulfur cluster assembly"/>
    <property type="evidence" value="ECO:0007669"/>
    <property type="project" value="InterPro"/>
</dbReference>
<dbReference type="GO" id="GO:0140663">
    <property type="term" value="F:ATP-dependent FeS chaperone activity"/>
    <property type="evidence" value="ECO:0007669"/>
    <property type="project" value="InterPro"/>
</dbReference>
<organism evidence="11 12">
    <name type="scientific">Marinobacter antarcticus</name>
    <dbReference type="NCBI Taxonomy" id="564117"/>
    <lineage>
        <taxon>Bacteria</taxon>
        <taxon>Pseudomonadati</taxon>
        <taxon>Pseudomonadota</taxon>
        <taxon>Gammaproteobacteria</taxon>
        <taxon>Pseudomonadales</taxon>
        <taxon>Marinobacteraceae</taxon>
        <taxon>Marinobacter</taxon>
    </lineage>
</organism>
<comment type="function">
    <text evidence="9">Binds and transfers iron-sulfur (Fe-S) clusters to target apoproteins. Can hydrolyze ATP.</text>
</comment>
<evidence type="ECO:0000313" key="12">
    <source>
        <dbReference type="Proteomes" id="UP000184497"/>
    </source>
</evidence>
<dbReference type="PROSITE" id="PS01215">
    <property type="entry name" value="MRP"/>
    <property type="match status" value="1"/>
</dbReference>
<feature type="binding site" evidence="9">
    <location>
        <begin position="108"/>
        <end position="115"/>
    </location>
    <ligand>
        <name>ATP</name>
        <dbReference type="ChEBI" id="CHEBI:30616"/>
    </ligand>
</feature>
<keyword evidence="3 9" id="KW-0479">Metal-binding</keyword>
<dbReference type="STRING" id="564117.SAMN05216369_2355"/>
<comment type="similarity">
    <text evidence="2">In the C-terminal section; belongs to the Mrp/NBP35 ATP-binding proteins family.</text>
</comment>
<keyword evidence="5 9" id="KW-0067">ATP-binding</keyword>
<evidence type="ECO:0000256" key="2">
    <source>
        <dbReference type="ARBA" id="ARBA00008205"/>
    </source>
</evidence>
<dbReference type="EMBL" id="FRAQ01000002">
    <property type="protein sequence ID" value="SHK59306.1"/>
    <property type="molecule type" value="Genomic_DNA"/>
</dbReference>
<dbReference type="InterPro" id="IPR027417">
    <property type="entry name" value="P-loop_NTPase"/>
</dbReference>
<dbReference type="PANTHER" id="PTHR42961:SF2">
    <property type="entry name" value="IRON-SULFUR PROTEIN NUBPL"/>
    <property type="match status" value="1"/>
</dbReference>
<dbReference type="Gene3D" id="3.30.300.130">
    <property type="entry name" value="Fe-S cluster assembly (FSCA)"/>
    <property type="match status" value="1"/>
</dbReference>
<evidence type="ECO:0000313" key="11">
    <source>
        <dbReference type="EMBL" id="SHK59306.1"/>
    </source>
</evidence>
<dbReference type="InterPro" id="IPR044304">
    <property type="entry name" value="NUBPL-like"/>
</dbReference>
<dbReference type="GO" id="GO:0051539">
    <property type="term" value="F:4 iron, 4 sulfur cluster binding"/>
    <property type="evidence" value="ECO:0007669"/>
    <property type="project" value="TreeGrafter"/>
</dbReference>
<dbReference type="SUPFAM" id="SSF117916">
    <property type="entry name" value="Fe-S cluster assembly (FSCA) domain-like"/>
    <property type="match status" value="1"/>
</dbReference>
<dbReference type="OrthoDB" id="9809679at2"/>
<dbReference type="GO" id="GO:0016887">
    <property type="term" value="F:ATP hydrolysis activity"/>
    <property type="evidence" value="ECO:0007669"/>
    <property type="project" value="UniProtKB-UniRule"/>
</dbReference>
<dbReference type="InterPro" id="IPR034904">
    <property type="entry name" value="FSCA_dom_sf"/>
</dbReference>
<dbReference type="InterPro" id="IPR000808">
    <property type="entry name" value="Mrp-like_CS"/>
</dbReference>
<keyword evidence="9" id="KW-0378">Hydrolase</keyword>
<keyword evidence="12" id="KW-1185">Reference proteome</keyword>
<evidence type="ECO:0000256" key="3">
    <source>
        <dbReference type="ARBA" id="ARBA00022723"/>
    </source>
</evidence>
<gene>
    <name evidence="11" type="ORF">SAMN05216369_2355</name>
</gene>
<dbReference type="Pfam" id="PF01883">
    <property type="entry name" value="FeS_assembly_P"/>
    <property type="match status" value="1"/>
</dbReference>
<evidence type="ECO:0000256" key="4">
    <source>
        <dbReference type="ARBA" id="ARBA00022741"/>
    </source>
</evidence>
<dbReference type="CDD" id="cd02037">
    <property type="entry name" value="Mrp_NBP35"/>
    <property type="match status" value="1"/>
</dbReference>
<proteinExistence type="inferred from homology"/>
<dbReference type="Gene3D" id="3.40.50.300">
    <property type="entry name" value="P-loop containing nucleotide triphosphate hydrolases"/>
    <property type="match status" value="1"/>
</dbReference>
<evidence type="ECO:0000256" key="6">
    <source>
        <dbReference type="ARBA" id="ARBA00023004"/>
    </source>
</evidence>
<evidence type="ECO:0000256" key="8">
    <source>
        <dbReference type="ARBA" id="ARBA00024036"/>
    </source>
</evidence>
<dbReference type="RefSeq" id="WP_072798644.1">
    <property type="nucleotide sequence ID" value="NZ_FRAQ01000002.1"/>
</dbReference>
<keyword evidence="4 9" id="KW-0547">Nucleotide-binding</keyword>
<evidence type="ECO:0000259" key="10">
    <source>
        <dbReference type="Pfam" id="PF01883"/>
    </source>
</evidence>
<dbReference type="GO" id="GO:0005524">
    <property type="term" value="F:ATP binding"/>
    <property type="evidence" value="ECO:0007669"/>
    <property type="project" value="UniProtKB-UniRule"/>
</dbReference>
<evidence type="ECO:0000256" key="7">
    <source>
        <dbReference type="ARBA" id="ARBA00023014"/>
    </source>
</evidence>
<comment type="similarity">
    <text evidence="8 9">Belongs to the Mrp/NBP35 ATP-binding proteins family.</text>
</comment>
<name>A0A1M6TQU6_9GAMM</name>
<dbReference type="FunFam" id="3.40.50.300:FF:000418">
    <property type="entry name" value="Iron-sulfur cluster carrier protein"/>
    <property type="match status" value="1"/>
</dbReference>
<evidence type="ECO:0000256" key="1">
    <source>
        <dbReference type="ARBA" id="ARBA00007352"/>
    </source>
</evidence>
<dbReference type="HAMAP" id="MF_02040">
    <property type="entry name" value="Mrp_NBP35"/>
    <property type="match status" value="1"/>
</dbReference>
<dbReference type="Pfam" id="PF10609">
    <property type="entry name" value="ParA"/>
    <property type="match status" value="1"/>
</dbReference>
<sequence length="366" mass="39379">MTKISEQALQAAVREYRDPYLAKDLYDLGAVKSLVADEAGKVTLMVELPYPSKGIAGALKQLVTNALENVDGVATADVHVGQKVHSYKVQKDLPSVPGVKNIIAVASGKGGVGKSTTAVNLALALQAEGARVGILDADIYGPSIGMMLGVPEDKRPDVHEEKYFLPMEAHGIQAMSMAFVTTDKTPMIWRGPMVSGAVMQLLQQTLWGELDYLIVDMPPGTGDIQLTLAQKVPVTGAIIVTTPQDIALLDGKRGIEMFRKVEIPVLGIVENMSVHICSNCGHEEHLFGHGGGERIADEYETTLLGQLPLHITIREQTDSGQPTVVAEPDSEVARRYRDIARRVGAELSTRERNLSGSISSVSVKSH</sequence>